<reference evidence="8" key="1">
    <citation type="submission" date="2014-05" db="EMBL/GenBank/DDBJ databases">
        <authorList>
            <person name="Chronopoulou M."/>
        </authorList>
    </citation>
    <scope>NUCLEOTIDE SEQUENCE</scope>
    <source>
        <tissue evidence="8">Whole organism</tissue>
    </source>
</reference>
<evidence type="ECO:0000256" key="1">
    <source>
        <dbReference type="ARBA" id="ARBA00009480"/>
    </source>
</evidence>
<evidence type="ECO:0000313" key="8">
    <source>
        <dbReference type="EMBL" id="CDW31354.1"/>
    </source>
</evidence>
<dbReference type="SUPFAM" id="SSF58038">
    <property type="entry name" value="SNARE fusion complex"/>
    <property type="match status" value="1"/>
</dbReference>
<feature type="domain" description="T-SNARE coiled-coil homology" evidence="7">
    <location>
        <begin position="24"/>
        <end position="86"/>
    </location>
</feature>
<dbReference type="EMBL" id="HACA01013993">
    <property type="protein sequence ID" value="CDW31354.1"/>
    <property type="molecule type" value="Transcribed_RNA"/>
</dbReference>
<proteinExistence type="inferred from homology"/>
<keyword evidence="3" id="KW-0677">Repeat</keyword>
<dbReference type="GO" id="GO:0016082">
    <property type="term" value="P:synaptic vesicle priming"/>
    <property type="evidence" value="ECO:0007669"/>
    <property type="project" value="TreeGrafter"/>
</dbReference>
<dbReference type="PROSITE" id="PS50192">
    <property type="entry name" value="T_SNARE"/>
    <property type="match status" value="1"/>
</dbReference>
<keyword evidence="4" id="KW-0770">Synapse</keyword>
<dbReference type="FunFam" id="1.20.5.110:FF:000007">
    <property type="entry name" value="Synaptosomal-associated protein"/>
    <property type="match status" value="1"/>
</dbReference>
<dbReference type="GO" id="GO:0031201">
    <property type="term" value="C:SNARE complex"/>
    <property type="evidence" value="ECO:0007669"/>
    <property type="project" value="TreeGrafter"/>
</dbReference>
<sequence length="152" mass="16512">MATDANNDDGPQLTELESLQLKANNITDDSLESTRRMISLCEDSKEAGIKTLVALDDQGEQLEKIEGGMDSINADMQIAEKALKGMELCCGVFPKFWKKTNEFKEDDAIWKGGEDGGVGGGGPPPASMSTMGPQGGYVANQFKCVTRREFIW</sequence>
<dbReference type="PANTHER" id="PTHR19305:SF14">
    <property type="entry name" value="SYNAPTOSOMAL-ASSOCIATED PROTEIN-RELATED"/>
    <property type="match status" value="1"/>
</dbReference>
<evidence type="ECO:0000256" key="2">
    <source>
        <dbReference type="ARBA" id="ARBA00022599"/>
    </source>
</evidence>
<evidence type="ECO:0000256" key="5">
    <source>
        <dbReference type="ARBA" id="ARBA00023054"/>
    </source>
</evidence>
<dbReference type="GO" id="GO:0043005">
    <property type="term" value="C:neuron projection"/>
    <property type="evidence" value="ECO:0007669"/>
    <property type="project" value="UniProtKB-KW"/>
</dbReference>
<dbReference type="CDD" id="cd15889">
    <property type="entry name" value="SNARE_SNAP25N_23N"/>
    <property type="match status" value="1"/>
</dbReference>
<comment type="similarity">
    <text evidence="1">Belongs to the SNAP-25 family.</text>
</comment>
<dbReference type="OrthoDB" id="19261at2759"/>
<comment type="subcellular location">
    <subcellularLocation>
        <location evidence="6">Synapse</location>
        <location evidence="6">Synaptosome</location>
    </subcellularLocation>
</comment>
<evidence type="ECO:0000256" key="6">
    <source>
        <dbReference type="ARBA" id="ARBA00034102"/>
    </source>
</evidence>
<dbReference type="GO" id="GO:0005886">
    <property type="term" value="C:plasma membrane"/>
    <property type="evidence" value="ECO:0007669"/>
    <property type="project" value="TreeGrafter"/>
</dbReference>
<feature type="non-terminal residue" evidence="8">
    <location>
        <position position="152"/>
    </location>
</feature>
<dbReference type="GO" id="GO:0019905">
    <property type="term" value="F:syntaxin binding"/>
    <property type="evidence" value="ECO:0007669"/>
    <property type="project" value="TreeGrafter"/>
</dbReference>
<accession>A0A0K2TZC9</accession>
<dbReference type="Gene3D" id="1.20.5.110">
    <property type="match status" value="1"/>
</dbReference>
<dbReference type="AlphaFoldDB" id="A0A0K2TZC9"/>
<keyword evidence="2" id="KW-0771">Synaptosome</keyword>
<dbReference type="GO" id="GO:0031629">
    <property type="term" value="P:synaptic vesicle fusion to presynaptic active zone membrane"/>
    <property type="evidence" value="ECO:0007669"/>
    <property type="project" value="TreeGrafter"/>
</dbReference>
<organism evidence="8">
    <name type="scientific">Lepeophtheirus salmonis</name>
    <name type="common">Salmon louse</name>
    <name type="synonym">Caligus salmonis</name>
    <dbReference type="NCBI Taxonomy" id="72036"/>
    <lineage>
        <taxon>Eukaryota</taxon>
        <taxon>Metazoa</taxon>
        <taxon>Ecdysozoa</taxon>
        <taxon>Arthropoda</taxon>
        <taxon>Crustacea</taxon>
        <taxon>Multicrustacea</taxon>
        <taxon>Hexanauplia</taxon>
        <taxon>Copepoda</taxon>
        <taxon>Siphonostomatoida</taxon>
        <taxon>Caligidae</taxon>
        <taxon>Lepeophtheirus</taxon>
    </lineage>
</organism>
<keyword evidence="5" id="KW-0175">Coiled coil</keyword>
<evidence type="ECO:0000259" key="7">
    <source>
        <dbReference type="PROSITE" id="PS50192"/>
    </source>
</evidence>
<evidence type="ECO:0000256" key="3">
    <source>
        <dbReference type="ARBA" id="ARBA00022737"/>
    </source>
</evidence>
<dbReference type="InterPro" id="IPR000727">
    <property type="entry name" value="T_SNARE_dom"/>
</dbReference>
<dbReference type="SMART" id="SM00397">
    <property type="entry name" value="t_SNARE"/>
    <property type="match status" value="1"/>
</dbReference>
<dbReference type="PANTHER" id="PTHR19305">
    <property type="entry name" value="SYNAPTOSOMAL ASSOCIATED PROTEIN"/>
    <property type="match status" value="1"/>
</dbReference>
<evidence type="ECO:0000256" key="4">
    <source>
        <dbReference type="ARBA" id="ARBA00023018"/>
    </source>
</evidence>
<name>A0A0K2TZC9_LEPSM</name>
<dbReference type="GO" id="GO:0005484">
    <property type="term" value="F:SNAP receptor activity"/>
    <property type="evidence" value="ECO:0007669"/>
    <property type="project" value="TreeGrafter"/>
</dbReference>
<protein>
    <recommendedName>
        <fullName evidence="7">t-SNARE coiled-coil homology domain-containing protein</fullName>
    </recommendedName>
</protein>
<dbReference type="GO" id="GO:0098793">
    <property type="term" value="C:presynapse"/>
    <property type="evidence" value="ECO:0007669"/>
    <property type="project" value="GOC"/>
</dbReference>